<evidence type="ECO:0000313" key="7">
    <source>
        <dbReference type="Proteomes" id="UP000030993"/>
    </source>
</evidence>
<dbReference type="Pfam" id="PF04794">
    <property type="entry name" value="YdjC"/>
    <property type="match status" value="1"/>
</dbReference>
<keyword evidence="4" id="KW-0460">Magnesium</keyword>
<evidence type="ECO:0000256" key="4">
    <source>
        <dbReference type="ARBA" id="ARBA00022842"/>
    </source>
</evidence>
<dbReference type="InterPro" id="IPR006879">
    <property type="entry name" value="YdjC-like"/>
</dbReference>
<protein>
    <submittedName>
        <fullName evidence="6">Hopanoid biosynthesis associated protein HpnK</fullName>
    </submittedName>
</protein>
<dbReference type="STRING" id="82374.NZ47_00160"/>
<keyword evidence="7" id="KW-1185">Reference proteome</keyword>
<comment type="cofactor">
    <cofactor evidence="1">
        <name>Mg(2+)</name>
        <dbReference type="ChEBI" id="CHEBI:18420"/>
    </cofactor>
</comment>
<keyword evidence="5" id="KW-0119">Carbohydrate metabolism</keyword>
<dbReference type="CDD" id="cd10808">
    <property type="entry name" value="YdjC"/>
    <property type="match status" value="1"/>
</dbReference>
<dbReference type="GO" id="GO:0016787">
    <property type="term" value="F:hydrolase activity"/>
    <property type="evidence" value="ECO:0007669"/>
    <property type="project" value="UniProtKB-KW"/>
</dbReference>
<dbReference type="GO" id="GO:0005975">
    <property type="term" value="P:carbohydrate metabolic process"/>
    <property type="evidence" value="ECO:0007669"/>
    <property type="project" value="InterPro"/>
</dbReference>
<gene>
    <name evidence="6" type="ORF">NZ47_00160</name>
</gene>
<evidence type="ECO:0000256" key="5">
    <source>
        <dbReference type="ARBA" id="ARBA00023277"/>
    </source>
</evidence>
<dbReference type="RefSeq" id="WP_039205597.1">
    <property type="nucleotide sequence ID" value="NZ_JSCE01000002.1"/>
</dbReference>
<dbReference type="PANTHER" id="PTHR31609">
    <property type="entry name" value="YDJC DEACETYLASE FAMILY MEMBER"/>
    <property type="match status" value="1"/>
</dbReference>
<evidence type="ECO:0000313" key="6">
    <source>
        <dbReference type="EMBL" id="KHM53216.1"/>
    </source>
</evidence>
<dbReference type="AlphaFoldDB" id="A0A0B2K396"/>
<dbReference type="InterPro" id="IPR011330">
    <property type="entry name" value="Glyco_hydro/deAcase_b/a-brl"/>
</dbReference>
<reference evidence="6 7" key="1">
    <citation type="journal article" date="2013" name="PLoS ONE">
        <title>Identification and characterization of three novel lipases belonging to families II and V from Anaerovibrio lipolyticus 5ST.</title>
        <authorList>
            <person name="Prive F."/>
            <person name="Kaderbhai N.N."/>
            <person name="Girdwood S."/>
            <person name="Worgan H.J."/>
            <person name="Pinloche E."/>
            <person name="Scollan N.D."/>
            <person name="Huws S.A."/>
            <person name="Newbold C.J."/>
        </authorList>
    </citation>
    <scope>NUCLEOTIDE SEQUENCE [LARGE SCALE GENOMIC DNA]</scope>
    <source>
        <strain evidence="6 7">5S</strain>
    </source>
</reference>
<name>A0A0B2K396_9FIRM</name>
<keyword evidence="2" id="KW-0479">Metal-binding</keyword>
<evidence type="ECO:0000256" key="2">
    <source>
        <dbReference type="ARBA" id="ARBA00022723"/>
    </source>
</evidence>
<dbReference type="Gene3D" id="3.20.20.370">
    <property type="entry name" value="Glycoside hydrolase/deacetylase"/>
    <property type="match status" value="1"/>
</dbReference>
<organism evidence="6 7">
    <name type="scientific">Anaerovibrio lipolyticus</name>
    <dbReference type="NCBI Taxonomy" id="82374"/>
    <lineage>
        <taxon>Bacteria</taxon>
        <taxon>Bacillati</taxon>
        <taxon>Bacillota</taxon>
        <taxon>Negativicutes</taxon>
        <taxon>Selenomonadales</taxon>
        <taxon>Selenomonadaceae</taxon>
        <taxon>Anaerovibrio</taxon>
    </lineage>
</organism>
<dbReference type="Proteomes" id="UP000030993">
    <property type="component" value="Unassembled WGS sequence"/>
</dbReference>
<keyword evidence="3" id="KW-0378">Hydrolase</keyword>
<comment type="caution">
    <text evidence="6">The sequence shown here is derived from an EMBL/GenBank/DDBJ whole genome shotgun (WGS) entry which is preliminary data.</text>
</comment>
<dbReference type="eggNOG" id="COG3394">
    <property type="taxonomic scope" value="Bacteria"/>
</dbReference>
<sequence>MKRLIVNADDFGRHELINKAVEQAVEKGILRSATLMPGAKAFDSAVEIGKSHPQLGVGIHFTLVNGYPVLPPSEIPSLVTEEGVFVEDHTAFVKKLVSGHVNMQEVRAELSAQLRKMQNTGLNLTHVDSHQHMHTLPGVINVVLDLAKEAGIRAVRIPKAPLFSGEFGGIGQLIGRVGLGTLAMIAGGKAKSRNIAFPDYFAGIVAGEAVSEDNLLGVIKSLKPGTTEVMMHPGIDNKQLIPDTGWDHDFEAEFGAMISPAVMELIKAQKVEITNFSSLGTEN</sequence>
<dbReference type="GO" id="GO:0046872">
    <property type="term" value="F:metal ion binding"/>
    <property type="evidence" value="ECO:0007669"/>
    <property type="project" value="UniProtKB-KW"/>
</dbReference>
<dbReference type="PANTHER" id="PTHR31609:SF1">
    <property type="entry name" value="CARBOHYDRATE DEACETYLASE"/>
    <property type="match status" value="1"/>
</dbReference>
<dbReference type="SUPFAM" id="SSF88713">
    <property type="entry name" value="Glycoside hydrolase/deacetylase"/>
    <property type="match status" value="1"/>
</dbReference>
<proteinExistence type="predicted"/>
<accession>A0A0B2K396</accession>
<dbReference type="EMBL" id="JSCE01000002">
    <property type="protein sequence ID" value="KHM53216.1"/>
    <property type="molecule type" value="Genomic_DNA"/>
</dbReference>
<dbReference type="GO" id="GO:0019213">
    <property type="term" value="F:deacetylase activity"/>
    <property type="evidence" value="ECO:0007669"/>
    <property type="project" value="TreeGrafter"/>
</dbReference>
<evidence type="ECO:0000256" key="1">
    <source>
        <dbReference type="ARBA" id="ARBA00001946"/>
    </source>
</evidence>
<evidence type="ECO:0000256" key="3">
    <source>
        <dbReference type="ARBA" id="ARBA00022801"/>
    </source>
</evidence>